<dbReference type="EMBL" id="AYTS01000035">
    <property type="protein sequence ID" value="OOP57283.1"/>
    <property type="molecule type" value="Genomic_DNA"/>
</dbReference>
<evidence type="ECO:0000256" key="3">
    <source>
        <dbReference type="ARBA" id="ARBA00022475"/>
    </source>
</evidence>
<evidence type="ECO:0000256" key="7">
    <source>
        <dbReference type="RuleBase" id="RU003879"/>
    </source>
</evidence>
<reference evidence="9 10" key="1">
    <citation type="journal article" date="2017" name="Water Res.">
        <title>Discovery and metagenomic analysis of an anammox bacterial enrichment related to Candidatus "Brocadia caroliniensis" in a full-scale glycerol-fed nitritation-denitritation separate centrate treatment process.</title>
        <authorList>
            <person name="Park H."/>
            <person name="Brotto A.C."/>
            <person name="van Loosdrecht M.C."/>
            <person name="Chandran K."/>
        </authorList>
    </citation>
    <scope>NUCLEOTIDE SEQUENCE [LARGE SCALE GENOMIC DNA]</scope>
    <source>
        <strain evidence="9">26THWARD</strain>
    </source>
</reference>
<dbReference type="STRING" id="1004156.AYP45_03730"/>
<evidence type="ECO:0000256" key="2">
    <source>
        <dbReference type="ARBA" id="ARBA00005811"/>
    </source>
</evidence>
<name>A0A1V4AVX4_9BACT</name>
<keyword evidence="6 8" id="KW-0472">Membrane</keyword>
<evidence type="ECO:0000313" key="9">
    <source>
        <dbReference type="EMBL" id="OOP57283.1"/>
    </source>
</evidence>
<evidence type="ECO:0000256" key="4">
    <source>
        <dbReference type="ARBA" id="ARBA00022692"/>
    </source>
</evidence>
<feature type="transmembrane region" description="Helical" evidence="8">
    <location>
        <begin position="16"/>
        <end position="38"/>
    </location>
</feature>
<evidence type="ECO:0000313" key="10">
    <source>
        <dbReference type="Proteomes" id="UP000189681"/>
    </source>
</evidence>
<gene>
    <name evidence="9" type="ORF">AYP45_03730</name>
</gene>
<evidence type="ECO:0008006" key="11">
    <source>
        <dbReference type="Google" id="ProtNLM"/>
    </source>
</evidence>
<comment type="caution">
    <text evidence="9">The sequence shown here is derived from an EMBL/GenBank/DDBJ whole genome shotgun (WGS) entry which is preliminary data.</text>
</comment>
<keyword evidence="5 8" id="KW-1133">Transmembrane helix</keyword>
<dbReference type="Gene3D" id="3.30.420.270">
    <property type="match status" value="1"/>
</dbReference>
<keyword evidence="4 7" id="KW-0812">Transmembrane</keyword>
<dbReference type="Proteomes" id="UP000189681">
    <property type="component" value="Unassembled WGS sequence"/>
</dbReference>
<comment type="subcellular location">
    <subcellularLocation>
        <location evidence="1">Cell membrane</location>
        <topology evidence="1">Single-pass membrane protein</topology>
    </subcellularLocation>
    <subcellularLocation>
        <location evidence="7">Cell membrane</location>
        <topology evidence="7">Single-pass type II membrane protein</topology>
    </subcellularLocation>
</comment>
<accession>A0A1V4AVX4</accession>
<evidence type="ECO:0000256" key="6">
    <source>
        <dbReference type="ARBA" id="ARBA00023136"/>
    </source>
</evidence>
<dbReference type="GO" id="GO:0005886">
    <property type="term" value="C:plasma membrane"/>
    <property type="evidence" value="ECO:0007669"/>
    <property type="project" value="UniProtKB-SubCell"/>
</dbReference>
<comment type="similarity">
    <text evidence="2 7">Belongs to the ExbD/TolR family.</text>
</comment>
<dbReference type="Pfam" id="PF02472">
    <property type="entry name" value="ExbD"/>
    <property type="match status" value="1"/>
</dbReference>
<evidence type="ECO:0000256" key="5">
    <source>
        <dbReference type="ARBA" id="ARBA00022989"/>
    </source>
</evidence>
<proteinExistence type="inferred from homology"/>
<evidence type="ECO:0000256" key="8">
    <source>
        <dbReference type="SAM" id="Phobius"/>
    </source>
</evidence>
<dbReference type="AlphaFoldDB" id="A0A1V4AVX4"/>
<dbReference type="GO" id="GO:0015031">
    <property type="term" value="P:protein transport"/>
    <property type="evidence" value="ECO:0007669"/>
    <property type="project" value="UniProtKB-KW"/>
</dbReference>
<dbReference type="PANTHER" id="PTHR30558">
    <property type="entry name" value="EXBD MEMBRANE COMPONENT OF PMF-DRIVEN MACROMOLECULE IMPORT SYSTEM"/>
    <property type="match status" value="1"/>
</dbReference>
<dbReference type="GO" id="GO:0022857">
    <property type="term" value="F:transmembrane transporter activity"/>
    <property type="evidence" value="ECO:0007669"/>
    <property type="project" value="InterPro"/>
</dbReference>
<sequence length="140" mass="15608">MKIPLPTTRRKARIEIIPLIDVIFFLLATFVMVSLSMVKNQGISVNLPSAATATPQERERAVTITIARSGDVYLNQEKIAPDLLPQRLKQLQTENPDMRVFINGDKEAYFGNAVQILDEVRSSGITKVAIQTKQGESLQK</sequence>
<keyword evidence="3" id="KW-1003">Cell membrane</keyword>
<keyword evidence="7" id="KW-0653">Protein transport</keyword>
<organism evidence="9 10">
    <name type="scientific">Candidatus Brocadia carolinensis</name>
    <dbReference type="NCBI Taxonomy" id="1004156"/>
    <lineage>
        <taxon>Bacteria</taxon>
        <taxon>Pseudomonadati</taxon>
        <taxon>Planctomycetota</taxon>
        <taxon>Candidatus Brocadiia</taxon>
        <taxon>Candidatus Brocadiales</taxon>
        <taxon>Candidatus Brocadiaceae</taxon>
        <taxon>Candidatus Brocadia</taxon>
    </lineage>
</organism>
<evidence type="ECO:0000256" key="1">
    <source>
        <dbReference type="ARBA" id="ARBA00004162"/>
    </source>
</evidence>
<keyword evidence="7" id="KW-0813">Transport</keyword>
<dbReference type="InterPro" id="IPR003400">
    <property type="entry name" value="ExbD"/>
</dbReference>
<protein>
    <recommendedName>
        <fullName evidence="11">Biopolymer transporter ExbD</fullName>
    </recommendedName>
</protein>